<sequence>VDHAIERPAELATDTASKLPAIQHCFRTAETLSGFKFDTVVDLDATSPFRNQEDLKGVIELLESHEQITNVITGAPARRSPYFILVELDESGGVHLSGKRRSINKNIVIRQDAPPCYDMNASIYAWWRNSLLKARHVIQSGTRLYVMPEERSVD</sequence>
<gene>
    <name evidence="1" type="ORF">METZ01_LOCUS476815</name>
</gene>
<dbReference type="AlphaFoldDB" id="A0A383BVR6"/>
<dbReference type="InterPro" id="IPR050793">
    <property type="entry name" value="CMP-NeuNAc_synthase"/>
</dbReference>
<protein>
    <submittedName>
        <fullName evidence="1">Uncharacterized protein</fullName>
    </submittedName>
</protein>
<name>A0A383BVR6_9ZZZZ</name>
<reference evidence="1" key="1">
    <citation type="submission" date="2018-05" db="EMBL/GenBank/DDBJ databases">
        <authorList>
            <person name="Lanie J.A."/>
            <person name="Ng W.-L."/>
            <person name="Kazmierczak K.M."/>
            <person name="Andrzejewski T.M."/>
            <person name="Davidsen T.M."/>
            <person name="Wayne K.J."/>
            <person name="Tettelin H."/>
            <person name="Glass J.I."/>
            <person name="Rusch D."/>
            <person name="Podicherti R."/>
            <person name="Tsui H.-C.T."/>
            <person name="Winkler M.E."/>
        </authorList>
    </citation>
    <scope>NUCLEOTIDE SEQUENCE</scope>
</reference>
<dbReference type="SUPFAM" id="SSF53448">
    <property type="entry name" value="Nucleotide-diphospho-sugar transferases"/>
    <property type="match status" value="1"/>
</dbReference>
<proteinExistence type="predicted"/>
<dbReference type="InterPro" id="IPR029044">
    <property type="entry name" value="Nucleotide-diphossugar_trans"/>
</dbReference>
<feature type="non-terminal residue" evidence="1">
    <location>
        <position position="154"/>
    </location>
</feature>
<dbReference type="PANTHER" id="PTHR21485:SF6">
    <property type="entry name" value="N-ACYLNEURAMINATE CYTIDYLYLTRANSFERASE-RELATED"/>
    <property type="match status" value="1"/>
</dbReference>
<dbReference type="PANTHER" id="PTHR21485">
    <property type="entry name" value="HAD SUPERFAMILY MEMBERS CMAS AND KDSC"/>
    <property type="match status" value="1"/>
</dbReference>
<dbReference type="Gene3D" id="3.90.550.10">
    <property type="entry name" value="Spore Coat Polysaccharide Biosynthesis Protein SpsA, Chain A"/>
    <property type="match status" value="1"/>
</dbReference>
<dbReference type="GO" id="GO:0008781">
    <property type="term" value="F:N-acylneuraminate cytidylyltransferase activity"/>
    <property type="evidence" value="ECO:0007669"/>
    <property type="project" value="TreeGrafter"/>
</dbReference>
<feature type="non-terminal residue" evidence="1">
    <location>
        <position position="1"/>
    </location>
</feature>
<organism evidence="1">
    <name type="scientific">marine metagenome</name>
    <dbReference type="NCBI Taxonomy" id="408172"/>
    <lineage>
        <taxon>unclassified sequences</taxon>
        <taxon>metagenomes</taxon>
        <taxon>ecological metagenomes</taxon>
    </lineage>
</organism>
<accession>A0A383BVR6</accession>
<dbReference type="EMBL" id="UINC01203615">
    <property type="protein sequence ID" value="SVE23961.1"/>
    <property type="molecule type" value="Genomic_DNA"/>
</dbReference>
<evidence type="ECO:0000313" key="1">
    <source>
        <dbReference type="EMBL" id="SVE23961.1"/>
    </source>
</evidence>